<comment type="caution">
    <text evidence="1">The sequence shown here is derived from an EMBL/GenBank/DDBJ whole genome shotgun (WGS) entry which is preliminary data.</text>
</comment>
<sequence length="61" mass="6786">MPSAIASSKSFEVFLLGIHEAYGIFDSARKSAEAVESYTSCSNARKCAKEHLKTFRSLHYL</sequence>
<dbReference type="AlphaFoldDB" id="A0A482VUD3"/>
<evidence type="ECO:0000313" key="1">
    <source>
        <dbReference type="EMBL" id="RZC36243.1"/>
    </source>
</evidence>
<protein>
    <submittedName>
        <fullName evidence="1">Uncharacterized protein</fullName>
    </submittedName>
</protein>
<evidence type="ECO:0000313" key="2">
    <source>
        <dbReference type="Proteomes" id="UP000292052"/>
    </source>
</evidence>
<name>A0A482VUD3_ASBVE</name>
<dbReference type="EMBL" id="QDEB01063878">
    <property type="protein sequence ID" value="RZC36243.1"/>
    <property type="molecule type" value="Genomic_DNA"/>
</dbReference>
<keyword evidence="2" id="KW-1185">Reference proteome</keyword>
<reference evidence="1 2" key="1">
    <citation type="submission" date="2017-03" db="EMBL/GenBank/DDBJ databases">
        <title>Genome of the blue death feigning beetle - Asbolus verrucosus.</title>
        <authorList>
            <person name="Rider S.D."/>
        </authorList>
    </citation>
    <scope>NUCLEOTIDE SEQUENCE [LARGE SCALE GENOMIC DNA]</scope>
    <source>
        <strain evidence="1">Butters</strain>
        <tissue evidence="1">Head and leg muscle</tissue>
    </source>
</reference>
<proteinExistence type="predicted"/>
<gene>
    <name evidence="1" type="ORF">BDFB_010606</name>
</gene>
<accession>A0A482VUD3</accession>
<dbReference type="Proteomes" id="UP000292052">
    <property type="component" value="Unassembled WGS sequence"/>
</dbReference>
<organism evidence="1 2">
    <name type="scientific">Asbolus verrucosus</name>
    <name type="common">Desert ironclad beetle</name>
    <dbReference type="NCBI Taxonomy" id="1661398"/>
    <lineage>
        <taxon>Eukaryota</taxon>
        <taxon>Metazoa</taxon>
        <taxon>Ecdysozoa</taxon>
        <taxon>Arthropoda</taxon>
        <taxon>Hexapoda</taxon>
        <taxon>Insecta</taxon>
        <taxon>Pterygota</taxon>
        <taxon>Neoptera</taxon>
        <taxon>Endopterygota</taxon>
        <taxon>Coleoptera</taxon>
        <taxon>Polyphaga</taxon>
        <taxon>Cucujiformia</taxon>
        <taxon>Tenebrionidae</taxon>
        <taxon>Pimeliinae</taxon>
        <taxon>Asbolus</taxon>
    </lineage>
</organism>